<evidence type="ECO:0000313" key="1">
    <source>
        <dbReference type="EMBL" id="VVC97904.1"/>
    </source>
</evidence>
<keyword evidence="2" id="KW-1185">Reference proteome</keyword>
<dbReference type="Proteomes" id="UP000324832">
    <property type="component" value="Unassembled WGS sequence"/>
</dbReference>
<evidence type="ECO:0000313" key="2">
    <source>
        <dbReference type="Proteomes" id="UP000324832"/>
    </source>
</evidence>
<gene>
    <name evidence="1" type="ORF">LSINAPIS_LOCUS9088</name>
</gene>
<name>A0A5E4QK09_9NEOP</name>
<accession>A0A5E4QK09</accession>
<dbReference type="EMBL" id="FZQP02003333">
    <property type="protein sequence ID" value="VVC97904.1"/>
    <property type="molecule type" value="Genomic_DNA"/>
</dbReference>
<reference evidence="1 2" key="1">
    <citation type="submission" date="2017-07" db="EMBL/GenBank/DDBJ databases">
        <authorList>
            <person name="Talla V."/>
            <person name="Backstrom N."/>
        </authorList>
    </citation>
    <scope>NUCLEOTIDE SEQUENCE [LARGE SCALE GENOMIC DNA]</scope>
</reference>
<organism evidence="1 2">
    <name type="scientific">Leptidea sinapis</name>
    <dbReference type="NCBI Taxonomy" id="189913"/>
    <lineage>
        <taxon>Eukaryota</taxon>
        <taxon>Metazoa</taxon>
        <taxon>Ecdysozoa</taxon>
        <taxon>Arthropoda</taxon>
        <taxon>Hexapoda</taxon>
        <taxon>Insecta</taxon>
        <taxon>Pterygota</taxon>
        <taxon>Neoptera</taxon>
        <taxon>Endopterygota</taxon>
        <taxon>Lepidoptera</taxon>
        <taxon>Glossata</taxon>
        <taxon>Ditrysia</taxon>
        <taxon>Papilionoidea</taxon>
        <taxon>Pieridae</taxon>
        <taxon>Dismorphiinae</taxon>
        <taxon>Leptidea</taxon>
    </lineage>
</organism>
<dbReference type="AlphaFoldDB" id="A0A5E4QK09"/>
<proteinExistence type="predicted"/>
<protein>
    <submittedName>
        <fullName evidence="1">Uncharacterized protein</fullName>
    </submittedName>
</protein>
<sequence>MSHSVLGRLQVKLLNSKEKSKNKSKYDRNHETINNDYKVNKYYWLVCLPQCRHELVHIFIDHRSVF</sequence>